<keyword evidence="5 6" id="KW-0472">Membrane</keyword>
<feature type="transmembrane region" description="Helical" evidence="6">
    <location>
        <begin position="365"/>
        <end position="387"/>
    </location>
</feature>
<evidence type="ECO:0000256" key="2">
    <source>
        <dbReference type="ARBA" id="ARBA00022448"/>
    </source>
</evidence>
<dbReference type="GO" id="GO:0022857">
    <property type="term" value="F:transmembrane transporter activity"/>
    <property type="evidence" value="ECO:0007669"/>
    <property type="project" value="InterPro"/>
</dbReference>
<evidence type="ECO:0000313" key="8">
    <source>
        <dbReference type="Proteomes" id="UP000692954"/>
    </source>
</evidence>
<keyword evidence="4 6" id="KW-1133">Transmembrane helix</keyword>
<evidence type="ECO:0000313" key="7">
    <source>
        <dbReference type="EMBL" id="CAD8051464.1"/>
    </source>
</evidence>
<dbReference type="PANTHER" id="PTHR48020:SF12">
    <property type="entry name" value="PROTON MYO-INOSITOL COTRANSPORTER"/>
    <property type="match status" value="1"/>
</dbReference>
<comment type="subcellular location">
    <subcellularLocation>
        <location evidence="1">Membrane</location>
    </subcellularLocation>
</comment>
<dbReference type="GO" id="GO:0016020">
    <property type="term" value="C:membrane"/>
    <property type="evidence" value="ECO:0007669"/>
    <property type="project" value="UniProtKB-SubCell"/>
</dbReference>
<feature type="transmembrane region" description="Helical" evidence="6">
    <location>
        <begin position="168"/>
        <end position="187"/>
    </location>
</feature>
<feature type="transmembrane region" description="Helical" evidence="6">
    <location>
        <begin position="193"/>
        <end position="215"/>
    </location>
</feature>
<protein>
    <recommendedName>
        <fullName evidence="9">Major facilitator superfamily protein</fullName>
    </recommendedName>
</protein>
<organism evidence="7 8">
    <name type="scientific">Paramecium sonneborni</name>
    <dbReference type="NCBI Taxonomy" id="65129"/>
    <lineage>
        <taxon>Eukaryota</taxon>
        <taxon>Sar</taxon>
        <taxon>Alveolata</taxon>
        <taxon>Ciliophora</taxon>
        <taxon>Intramacronucleata</taxon>
        <taxon>Oligohymenophorea</taxon>
        <taxon>Peniculida</taxon>
        <taxon>Parameciidae</taxon>
        <taxon>Paramecium</taxon>
    </lineage>
</organism>
<evidence type="ECO:0008006" key="9">
    <source>
        <dbReference type="Google" id="ProtNLM"/>
    </source>
</evidence>
<comment type="caution">
    <text evidence="7">The sequence shown here is derived from an EMBL/GenBank/DDBJ whole genome shotgun (WGS) entry which is preliminary data.</text>
</comment>
<dbReference type="PANTHER" id="PTHR48020">
    <property type="entry name" value="PROTON MYO-INOSITOL COTRANSPORTER"/>
    <property type="match status" value="1"/>
</dbReference>
<evidence type="ECO:0000256" key="1">
    <source>
        <dbReference type="ARBA" id="ARBA00004370"/>
    </source>
</evidence>
<dbReference type="Proteomes" id="UP000692954">
    <property type="component" value="Unassembled WGS sequence"/>
</dbReference>
<feature type="transmembrane region" description="Helical" evidence="6">
    <location>
        <begin position="79"/>
        <end position="102"/>
    </location>
</feature>
<sequence length="475" mass="55339">MLQIPKLKKFIFPLIGTLNIFQLSLQQSLPIHNLDSFVYSQDNSKQATETLVLQNGIYIFGCVLGSEIYKLLANQSSKFVFLLSDVIYFLANCTILLLQISIDDQSNSDQTSSQDDKHNIFKPQNVFVQIYLILRIFVGIANGINYAKSIIYVKQMCSKKESQFFFKLFPLQLLIGQFLGIFTFKIIKDEFTTSLKIVLILNFICFIRMVLLQFLQIETPQYYLYTLKDQRRSKMIYQEIHNDNDNIQTYFGFQQQTLKGNLQANQSEYLISKPYLKKYFKCCLLIVLTQFTGETLIFSFLFTPMNKSYKSSFDKYYYCSFGSGLFVILLQMIFYHFIKRKKIITLIGQSLICIALAFLGFSDSIWALILLQLGYCLGIGTQIFSIIPYQLPEFGILYCINIQWIISLIEMCFYGLFLNKLPNSDSLQEIHAIQEIIQIYFFISCIGLILIFIILRQPIRTQPNQRNQNEDKKTL</sequence>
<dbReference type="EMBL" id="CAJJDN010000005">
    <property type="protein sequence ID" value="CAD8051464.1"/>
    <property type="molecule type" value="Genomic_DNA"/>
</dbReference>
<feature type="transmembrane region" description="Helical" evidence="6">
    <location>
        <begin position="394"/>
        <end position="417"/>
    </location>
</feature>
<evidence type="ECO:0000256" key="5">
    <source>
        <dbReference type="ARBA" id="ARBA00023136"/>
    </source>
</evidence>
<keyword evidence="2" id="KW-0813">Transport</keyword>
<feature type="transmembrane region" description="Helical" evidence="6">
    <location>
        <begin position="437"/>
        <end position="455"/>
    </location>
</feature>
<gene>
    <name evidence="7" type="ORF">PSON_ATCC_30995.1.T0050588</name>
</gene>
<proteinExistence type="predicted"/>
<dbReference type="AlphaFoldDB" id="A0A8S1KKJ9"/>
<accession>A0A8S1KKJ9</accession>
<feature type="transmembrane region" description="Helical" evidence="6">
    <location>
        <begin position="315"/>
        <end position="336"/>
    </location>
</feature>
<evidence type="ECO:0000256" key="6">
    <source>
        <dbReference type="SAM" id="Phobius"/>
    </source>
</evidence>
<feature type="transmembrane region" description="Helical" evidence="6">
    <location>
        <begin position="126"/>
        <end position="147"/>
    </location>
</feature>
<keyword evidence="8" id="KW-1185">Reference proteome</keyword>
<evidence type="ECO:0000256" key="3">
    <source>
        <dbReference type="ARBA" id="ARBA00022692"/>
    </source>
</evidence>
<dbReference type="Pfam" id="PF00083">
    <property type="entry name" value="Sugar_tr"/>
    <property type="match status" value="1"/>
</dbReference>
<feature type="transmembrane region" description="Helical" evidence="6">
    <location>
        <begin position="343"/>
        <end position="359"/>
    </location>
</feature>
<dbReference type="InterPro" id="IPR050814">
    <property type="entry name" value="Myo-inositol_Transporter"/>
</dbReference>
<evidence type="ECO:0000256" key="4">
    <source>
        <dbReference type="ARBA" id="ARBA00022989"/>
    </source>
</evidence>
<feature type="transmembrane region" description="Helical" evidence="6">
    <location>
        <begin position="282"/>
        <end position="303"/>
    </location>
</feature>
<dbReference type="InterPro" id="IPR005828">
    <property type="entry name" value="MFS_sugar_transport-like"/>
</dbReference>
<name>A0A8S1KKJ9_9CILI</name>
<keyword evidence="3 6" id="KW-0812">Transmembrane</keyword>
<reference evidence="7" key="1">
    <citation type="submission" date="2021-01" db="EMBL/GenBank/DDBJ databases">
        <authorList>
            <consortium name="Genoscope - CEA"/>
            <person name="William W."/>
        </authorList>
    </citation>
    <scope>NUCLEOTIDE SEQUENCE</scope>
</reference>
<dbReference type="OrthoDB" id="301495at2759"/>